<dbReference type="RefSeq" id="WP_101310637.1">
    <property type="nucleotide sequence ID" value="NZ_MVDE01000025.1"/>
</dbReference>
<evidence type="ECO:0000313" key="3">
    <source>
        <dbReference type="EMBL" id="PKQ64067.1"/>
    </source>
</evidence>
<dbReference type="EMBL" id="MVDE01000025">
    <property type="protein sequence ID" value="PKQ64067.1"/>
    <property type="molecule type" value="Genomic_DNA"/>
</dbReference>
<dbReference type="Pfam" id="PF14848">
    <property type="entry name" value="HU-DNA_bdg"/>
    <property type="match status" value="1"/>
</dbReference>
<keyword evidence="4" id="KW-1185">Reference proteome</keyword>
<dbReference type="Proteomes" id="UP000233618">
    <property type="component" value="Unassembled WGS sequence"/>
</dbReference>
<accession>A0A2N3I1C1</accession>
<evidence type="ECO:0000259" key="1">
    <source>
        <dbReference type="Pfam" id="PF14734"/>
    </source>
</evidence>
<feature type="domain" description="Bvu-2165-like IHF-HU-like DNA-binding" evidence="2">
    <location>
        <begin position="1"/>
        <end position="112"/>
    </location>
</feature>
<gene>
    <name evidence="3" type="ORF">BZG01_14855</name>
</gene>
<evidence type="ECO:0000259" key="2">
    <source>
        <dbReference type="Pfam" id="PF14848"/>
    </source>
</evidence>
<name>A0A2N3I1C1_9BACT</name>
<comment type="caution">
    <text evidence="3">The sequence shown here is derived from an EMBL/GenBank/DDBJ whole genome shotgun (WGS) entry which is preliminary data.</text>
</comment>
<feature type="domain" description="DUF4469" evidence="1">
    <location>
        <begin position="130"/>
        <end position="217"/>
    </location>
</feature>
<reference evidence="3 4" key="1">
    <citation type="journal article" date="2017" name="Front. Microbiol.">
        <title>Labilibaculum manganireducens gen. nov., sp. nov. and Labilibaculum filiforme sp. nov., Novel Bacteroidetes Isolated from Subsurface Sediments of the Baltic Sea.</title>
        <authorList>
            <person name="Vandieken V."/>
            <person name="Marshall I.P."/>
            <person name="Niemann H."/>
            <person name="Engelen B."/>
            <person name="Cypionka H."/>
        </authorList>
    </citation>
    <scope>NUCLEOTIDE SEQUENCE [LARGE SCALE GENOMIC DNA]</scope>
    <source>
        <strain evidence="3 4">59.10-2M</strain>
    </source>
</reference>
<dbReference type="Gene3D" id="2.70.50.70">
    <property type="match status" value="1"/>
</dbReference>
<proteinExistence type="predicted"/>
<protein>
    <submittedName>
        <fullName evidence="3">Uncharacterized protein</fullName>
    </submittedName>
</protein>
<dbReference type="Pfam" id="PF14734">
    <property type="entry name" value="DUF4469"/>
    <property type="match status" value="1"/>
</dbReference>
<evidence type="ECO:0000313" key="4">
    <source>
        <dbReference type="Proteomes" id="UP000233618"/>
    </source>
</evidence>
<sequence>MIEYYLHLNPLTDTPDDCIAKPSPIGVLTREDLINACCAEGTGITPYEAESMFKRIETVVTENLGKGYSINTPLLNISPSITGVFNNWDDSFDGSRHKLRFKSSPGVLLKAIADSSKLHKIDRKKSIIDIYSFTDHSIGQETDSLLPNGVGELRGKRLKMDPSDENQGIFLIAEDGTEHRVAVYVTNTDSTQIFQIPELTAGNYELQIRCIAKNNKKLTIGYYDKTLSVK</sequence>
<dbReference type="InterPro" id="IPR027824">
    <property type="entry name" value="DUF4469"/>
</dbReference>
<dbReference type="AlphaFoldDB" id="A0A2N3I1C1"/>
<dbReference type="InterPro" id="IPR049893">
    <property type="entry name" value="Bvu_2165-like_IHF-HU-DNA_bdg"/>
</dbReference>
<organism evidence="3 4">
    <name type="scientific">Labilibaculum manganireducens</name>
    <dbReference type="NCBI Taxonomy" id="1940525"/>
    <lineage>
        <taxon>Bacteria</taxon>
        <taxon>Pseudomonadati</taxon>
        <taxon>Bacteroidota</taxon>
        <taxon>Bacteroidia</taxon>
        <taxon>Marinilabiliales</taxon>
        <taxon>Marinifilaceae</taxon>
        <taxon>Labilibaculum</taxon>
    </lineage>
</organism>